<evidence type="ECO:0000313" key="4">
    <source>
        <dbReference type="Proteomes" id="UP001178507"/>
    </source>
</evidence>
<evidence type="ECO:0000313" key="3">
    <source>
        <dbReference type="EMBL" id="CAJ1388966.1"/>
    </source>
</evidence>
<gene>
    <name evidence="3" type="ORF">EVOR1521_LOCUS14695</name>
</gene>
<evidence type="ECO:0000256" key="1">
    <source>
        <dbReference type="SAM" id="MobiDB-lite"/>
    </source>
</evidence>
<dbReference type="AlphaFoldDB" id="A0AA36N370"/>
<keyword evidence="2" id="KW-0472">Membrane</keyword>
<keyword evidence="4" id="KW-1185">Reference proteome</keyword>
<feature type="region of interest" description="Disordered" evidence="1">
    <location>
        <begin position="359"/>
        <end position="407"/>
    </location>
</feature>
<feature type="transmembrane region" description="Helical" evidence="2">
    <location>
        <begin position="196"/>
        <end position="216"/>
    </location>
</feature>
<dbReference type="EMBL" id="CAUJNA010001780">
    <property type="protein sequence ID" value="CAJ1388966.1"/>
    <property type="molecule type" value="Genomic_DNA"/>
</dbReference>
<feature type="transmembrane region" description="Helical" evidence="2">
    <location>
        <begin position="124"/>
        <end position="144"/>
    </location>
</feature>
<name>A0AA36N370_9DINO</name>
<proteinExistence type="predicted"/>
<accession>A0AA36N370</accession>
<feature type="transmembrane region" description="Helical" evidence="2">
    <location>
        <begin position="164"/>
        <end position="184"/>
    </location>
</feature>
<keyword evidence="2" id="KW-0812">Transmembrane</keyword>
<evidence type="ECO:0000256" key="2">
    <source>
        <dbReference type="SAM" id="Phobius"/>
    </source>
</evidence>
<protein>
    <submittedName>
        <fullName evidence="3">Uncharacterized protein</fullName>
    </submittedName>
</protein>
<feature type="transmembrane region" description="Helical" evidence="2">
    <location>
        <begin position="6"/>
        <end position="28"/>
    </location>
</feature>
<comment type="caution">
    <text evidence="3">The sequence shown here is derived from an EMBL/GenBank/DDBJ whole genome shotgun (WGS) entry which is preliminary data.</text>
</comment>
<organism evidence="3 4">
    <name type="scientific">Effrenium voratum</name>
    <dbReference type="NCBI Taxonomy" id="2562239"/>
    <lineage>
        <taxon>Eukaryota</taxon>
        <taxon>Sar</taxon>
        <taxon>Alveolata</taxon>
        <taxon>Dinophyceae</taxon>
        <taxon>Suessiales</taxon>
        <taxon>Symbiodiniaceae</taxon>
        <taxon>Effrenium</taxon>
    </lineage>
</organism>
<sequence>MERQQIVAFGLTLAAGYAGYLHRLGVTLPQERLRAVMRGPRIARDVQKVLARIHEKRQDLWLACASTCAFTSELYCLCVLLMQLIAHGYPKDMFLKCHFWSSLVSAMIMRWASRPNATPSSRETFLVTFGINLMALLNCIDVPIHLLSANYLGRVFLASFAPDMWMTFWIDVAMMPAFIAAGCARLHSIGQFDSGSLGLVIFNEFVCVGFTLIVLLQVSSLTVRQEVATMELEELLAKQEAQISETEGILNAARRLLSVTCDCCEQLSHDWRILQPSQRWLEIIRYPHKDKPMVLSLADFISTQDLDRFKQFIETETDVPSLLHLRMKDFAGSSFDAQLFQVRVPSLLTAQPQHLVGITTQEVREPLSRPGRREIPSIPEGGILDEDDSRSSDRSSTHSSNRMPAAAADMHRTQMGTFLQHIEVVDSMRLIVDLHTGTSGYDLCGLGMTFKSRSKEDKDSSKGPKFYDLLRRRHRVTVEDWLQEHLNSWYYGEDCEERCLGVKLGVGESSVLVGDMGVLNIWETQEEQLYMELEMRNFVAPQKNGNAARADEN</sequence>
<keyword evidence="2" id="KW-1133">Transmembrane helix</keyword>
<dbReference type="Proteomes" id="UP001178507">
    <property type="component" value="Unassembled WGS sequence"/>
</dbReference>
<reference evidence="3" key="1">
    <citation type="submission" date="2023-08" db="EMBL/GenBank/DDBJ databases">
        <authorList>
            <person name="Chen Y."/>
            <person name="Shah S."/>
            <person name="Dougan E. K."/>
            <person name="Thang M."/>
            <person name="Chan C."/>
        </authorList>
    </citation>
    <scope>NUCLEOTIDE SEQUENCE</scope>
</reference>
<feature type="compositionally biased region" description="Basic and acidic residues" evidence="1">
    <location>
        <begin position="362"/>
        <end position="375"/>
    </location>
</feature>